<dbReference type="Proteomes" id="UP000254181">
    <property type="component" value="Unassembled WGS sequence"/>
</dbReference>
<organism evidence="1 2">
    <name type="scientific">Escherichia coli</name>
    <dbReference type="NCBI Taxonomy" id="562"/>
    <lineage>
        <taxon>Bacteria</taxon>
        <taxon>Pseudomonadati</taxon>
        <taxon>Pseudomonadota</taxon>
        <taxon>Gammaproteobacteria</taxon>
        <taxon>Enterobacterales</taxon>
        <taxon>Enterobacteriaceae</taxon>
        <taxon>Escherichia</taxon>
    </lineage>
</organism>
<dbReference type="EMBL" id="UGEM01000004">
    <property type="protein sequence ID" value="STP22004.1"/>
    <property type="molecule type" value="Genomic_DNA"/>
</dbReference>
<dbReference type="AlphaFoldDB" id="A0A376R4D4"/>
<sequence>MWRYNWMKSGRSITKLQPGETLPGHRMALFTRQFFQIGFNLADLIGYY</sequence>
<protein>
    <submittedName>
        <fullName evidence="1">Uncharacterized protein</fullName>
    </submittedName>
</protein>
<reference evidence="1 2" key="1">
    <citation type="submission" date="2018-06" db="EMBL/GenBank/DDBJ databases">
        <authorList>
            <consortium name="Pathogen Informatics"/>
            <person name="Doyle S."/>
        </authorList>
    </citation>
    <scope>NUCLEOTIDE SEQUENCE [LARGE SCALE GENOMIC DNA]</scope>
    <source>
        <strain evidence="1 2">NCTC9075</strain>
    </source>
</reference>
<evidence type="ECO:0000313" key="1">
    <source>
        <dbReference type="EMBL" id="STP22004.1"/>
    </source>
</evidence>
<name>A0A376R4D4_ECOLX</name>
<accession>A0A376R4D4</accession>
<proteinExistence type="predicted"/>
<gene>
    <name evidence="1" type="ORF">NCTC9075_05476</name>
</gene>
<evidence type="ECO:0000313" key="2">
    <source>
        <dbReference type="Proteomes" id="UP000254181"/>
    </source>
</evidence>